<sequence>MESQAQFLNEWREGGLEAVKEAFRLSDKSLSEIELLLASYSRDAYCGEAFVLFRQGGMLYEVNASHDSSNCMSGQWEPEETLLMALEFRMEKGRLGLRTDGKNLFADELRFLLAELKANGFN</sequence>
<dbReference type="AlphaFoldDB" id="A0A558DWK4"/>
<name>A0A558DWK4_9GAMM</name>
<dbReference type="Proteomes" id="UP000316649">
    <property type="component" value="Unassembled WGS sequence"/>
</dbReference>
<dbReference type="RefSeq" id="WP_144358616.1">
    <property type="nucleotide sequence ID" value="NZ_VMNH01000008.1"/>
</dbReference>
<protein>
    <submittedName>
        <fullName evidence="1">Uncharacterized protein</fullName>
    </submittedName>
</protein>
<gene>
    <name evidence="1" type="ORF">FHP88_08510</name>
</gene>
<organism evidence="1 2">
    <name type="scientific">Sedimenticola selenatireducens</name>
    <dbReference type="NCBI Taxonomy" id="191960"/>
    <lineage>
        <taxon>Bacteria</taxon>
        <taxon>Pseudomonadati</taxon>
        <taxon>Pseudomonadota</taxon>
        <taxon>Gammaproteobacteria</taxon>
        <taxon>Chromatiales</taxon>
        <taxon>Sedimenticolaceae</taxon>
        <taxon>Sedimenticola</taxon>
    </lineage>
</organism>
<keyword evidence="2" id="KW-1185">Reference proteome</keyword>
<evidence type="ECO:0000313" key="2">
    <source>
        <dbReference type="Proteomes" id="UP000316649"/>
    </source>
</evidence>
<accession>A0A558DWK4</accession>
<reference evidence="1 2" key="1">
    <citation type="submission" date="2019-07" db="EMBL/GenBank/DDBJ databases">
        <title>The pathways for chlorine oxyanion respiration interact through the shared metabolite chlorate.</title>
        <authorList>
            <person name="Barnum T.P."/>
            <person name="Cheng Y."/>
            <person name="Hill K.A."/>
            <person name="Lucas L.N."/>
            <person name="Carlson H.K."/>
            <person name="Coates J.D."/>
        </authorList>
    </citation>
    <scope>NUCLEOTIDE SEQUENCE [LARGE SCALE GENOMIC DNA]</scope>
    <source>
        <strain evidence="1 2">BK-1</strain>
    </source>
</reference>
<dbReference type="EMBL" id="VMNH01000008">
    <property type="protein sequence ID" value="TVO75526.1"/>
    <property type="molecule type" value="Genomic_DNA"/>
</dbReference>
<dbReference type="OrthoDB" id="7061534at2"/>
<comment type="caution">
    <text evidence="1">The sequence shown here is derived from an EMBL/GenBank/DDBJ whole genome shotgun (WGS) entry which is preliminary data.</text>
</comment>
<proteinExistence type="predicted"/>
<evidence type="ECO:0000313" key="1">
    <source>
        <dbReference type="EMBL" id="TVO75526.1"/>
    </source>
</evidence>